<reference evidence="1" key="1">
    <citation type="submission" date="2020-06" db="EMBL/GenBank/DDBJ databases">
        <title>Draft genome of Bugula neritina, a colonial animal packing powerful symbionts and potential medicines.</title>
        <authorList>
            <person name="Rayko M."/>
        </authorList>
    </citation>
    <scope>NUCLEOTIDE SEQUENCE [LARGE SCALE GENOMIC DNA]</scope>
    <source>
        <strain evidence="1">Kwan_BN1</strain>
    </source>
</reference>
<comment type="caution">
    <text evidence="1">The sequence shown here is derived from an EMBL/GenBank/DDBJ whole genome shotgun (WGS) entry which is preliminary data.</text>
</comment>
<organism evidence="1 2">
    <name type="scientific">Bugula neritina</name>
    <name type="common">Brown bryozoan</name>
    <name type="synonym">Sertularia neritina</name>
    <dbReference type="NCBI Taxonomy" id="10212"/>
    <lineage>
        <taxon>Eukaryota</taxon>
        <taxon>Metazoa</taxon>
        <taxon>Spiralia</taxon>
        <taxon>Lophotrochozoa</taxon>
        <taxon>Bryozoa</taxon>
        <taxon>Gymnolaemata</taxon>
        <taxon>Cheilostomatida</taxon>
        <taxon>Flustrina</taxon>
        <taxon>Buguloidea</taxon>
        <taxon>Bugulidae</taxon>
        <taxon>Bugula</taxon>
    </lineage>
</organism>
<dbReference type="AlphaFoldDB" id="A0A7J7JSJ9"/>
<dbReference type="Proteomes" id="UP000593567">
    <property type="component" value="Unassembled WGS sequence"/>
</dbReference>
<accession>A0A7J7JSJ9</accession>
<evidence type="ECO:0000313" key="2">
    <source>
        <dbReference type="Proteomes" id="UP000593567"/>
    </source>
</evidence>
<protein>
    <submittedName>
        <fullName evidence="1">Uncharacterized protein</fullName>
    </submittedName>
</protein>
<evidence type="ECO:0000313" key="1">
    <source>
        <dbReference type="EMBL" id="KAF6028621.1"/>
    </source>
</evidence>
<proteinExistence type="predicted"/>
<name>A0A7J7JSJ9_BUGNE</name>
<keyword evidence="2" id="KW-1185">Reference proteome</keyword>
<sequence>MDKQEEGQYSPPLIGNGDLDLNTKQEDLPHYHVLDNSAAGVYGVVQLAEGAGHHHSATSASKQYSLYGQEAVPYATVPLTALKSDEVVMEVNDLYNFS</sequence>
<gene>
    <name evidence="1" type="ORF">EB796_013075</name>
</gene>
<dbReference type="EMBL" id="VXIV02001931">
    <property type="protein sequence ID" value="KAF6028621.1"/>
    <property type="molecule type" value="Genomic_DNA"/>
</dbReference>